<proteinExistence type="predicted"/>
<dbReference type="PANTHER" id="PTHR47559:SF1">
    <property type="entry name" value="OS03G0844900 PROTEIN"/>
    <property type="match status" value="1"/>
</dbReference>
<dbReference type="PANTHER" id="PTHR47559">
    <property type="entry name" value="OS03G0844900 PROTEIN"/>
    <property type="match status" value="1"/>
</dbReference>
<comment type="caution">
    <text evidence="3">The sequence shown here is derived from an EMBL/GenBank/DDBJ whole genome shotgun (WGS) entry which is preliminary data.</text>
</comment>
<dbReference type="SUPFAM" id="SSF50249">
    <property type="entry name" value="Nucleic acid-binding proteins"/>
    <property type="match status" value="1"/>
</dbReference>
<dbReference type="Gene3D" id="2.40.50.140">
    <property type="entry name" value="Nucleic acid-binding proteins"/>
    <property type="match status" value="1"/>
</dbReference>
<dbReference type="GO" id="GO:0003676">
    <property type="term" value="F:nucleic acid binding"/>
    <property type="evidence" value="ECO:0007669"/>
    <property type="project" value="InterPro"/>
</dbReference>
<dbReference type="InterPro" id="IPR003029">
    <property type="entry name" value="S1_domain"/>
</dbReference>
<dbReference type="AlphaFoldDB" id="A0A9D4A6B5"/>
<dbReference type="Pfam" id="PF00575">
    <property type="entry name" value="S1"/>
    <property type="match status" value="1"/>
</dbReference>
<organism evidence="3 4">
    <name type="scientific">Gossypium stocksii</name>
    <dbReference type="NCBI Taxonomy" id="47602"/>
    <lineage>
        <taxon>Eukaryota</taxon>
        <taxon>Viridiplantae</taxon>
        <taxon>Streptophyta</taxon>
        <taxon>Embryophyta</taxon>
        <taxon>Tracheophyta</taxon>
        <taxon>Spermatophyta</taxon>
        <taxon>Magnoliopsida</taxon>
        <taxon>eudicotyledons</taxon>
        <taxon>Gunneridae</taxon>
        <taxon>Pentapetalae</taxon>
        <taxon>rosids</taxon>
        <taxon>malvids</taxon>
        <taxon>Malvales</taxon>
        <taxon>Malvaceae</taxon>
        <taxon>Malvoideae</taxon>
        <taxon>Gossypium</taxon>
    </lineage>
</organism>
<gene>
    <name evidence="3" type="ORF">J1N35_013044</name>
</gene>
<feature type="region of interest" description="Disordered" evidence="1">
    <location>
        <begin position="56"/>
        <end position="77"/>
    </location>
</feature>
<feature type="domain" description="S1 motif" evidence="2">
    <location>
        <begin position="88"/>
        <end position="122"/>
    </location>
</feature>
<dbReference type="EMBL" id="JAIQCV010000005">
    <property type="protein sequence ID" value="KAH1096123.1"/>
    <property type="molecule type" value="Genomic_DNA"/>
</dbReference>
<dbReference type="OrthoDB" id="412781at2759"/>
<keyword evidence="4" id="KW-1185">Reference proteome</keyword>
<feature type="compositionally biased region" description="Basic residues" evidence="1">
    <location>
        <begin position="56"/>
        <end position="68"/>
    </location>
</feature>
<sequence>MRIATRLGEGHYSVSASDSIPALLESVFSFRLLNLLPILGNPKETRIAYTQDSTKLKHKKNQKTRNRQWTRTAYTSTASSDSSNGGLYHLTGLVHVSEVSWDLVQDVRDILTEGDDVRVKLDGSADSDSLTTSNSSTIEPLPGLDAIFKELLQEDGINDVRISRPGFEKRVVSQDYVSYSAPPSDNMFTLLARAGRQAQEIQLATSLDQEGIKKALQRVLERVP</sequence>
<evidence type="ECO:0000259" key="2">
    <source>
        <dbReference type="Pfam" id="PF00575"/>
    </source>
</evidence>
<evidence type="ECO:0000313" key="4">
    <source>
        <dbReference type="Proteomes" id="UP000828251"/>
    </source>
</evidence>
<dbReference type="Proteomes" id="UP000828251">
    <property type="component" value="Unassembled WGS sequence"/>
</dbReference>
<accession>A0A9D4A6B5</accession>
<evidence type="ECO:0000313" key="3">
    <source>
        <dbReference type="EMBL" id="KAH1096123.1"/>
    </source>
</evidence>
<dbReference type="InterPro" id="IPR012340">
    <property type="entry name" value="NA-bd_OB-fold"/>
</dbReference>
<evidence type="ECO:0000256" key="1">
    <source>
        <dbReference type="SAM" id="MobiDB-lite"/>
    </source>
</evidence>
<dbReference type="InterPro" id="IPR052757">
    <property type="entry name" value="Ribosomal_protein_S1"/>
</dbReference>
<reference evidence="3 4" key="1">
    <citation type="journal article" date="2021" name="Plant Biotechnol. J.">
        <title>Multi-omics assisted identification of the key and species-specific regulatory components of drought-tolerant mechanisms in Gossypium stocksii.</title>
        <authorList>
            <person name="Yu D."/>
            <person name="Ke L."/>
            <person name="Zhang D."/>
            <person name="Wu Y."/>
            <person name="Sun Y."/>
            <person name="Mei J."/>
            <person name="Sun J."/>
            <person name="Sun Y."/>
        </authorList>
    </citation>
    <scope>NUCLEOTIDE SEQUENCE [LARGE SCALE GENOMIC DNA]</scope>
    <source>
        <strain evidence="4">cv. E1</strain>
        <tissue evidence="3">Leaf</tissue>
    </source>
</reference>
<name>A0A9D4A6B5_9ROSI</name>
<protein>
    <recommendedName>
        <fullName evidence="2">S1 motif domain-containing protein</fullName>
    </recommendedName>
</protein>